<dbReference type="EMBL" id="LSMT01000031">
    <property type="protein sequence ID" value="PFX31812.1"/>
    <property type="molecule type" value="Genomic_DNA"/>
</dbReference>
<feature type="region of interest" description="Disordered" evidence="1">
    <location>
        <begin position="149"/>
        <end position="188"/>
    </location>
</feature>
<evidence type="ECO:0000313" key="3">
    <source>
        <dbReference type="EMBL" id="PFX31812.1"/>
    </source>
</evidence>
<dbReference type="GO" id="GO:0007165">
    <property type="term" value="P:signal transduction"/>
    <property type="evidence" value="ECO:0007669"/>
    <property type="project" value="InterPro"/>
</dbReference>
<dbReference type="Pfam" id="PF13676">
    <property type="entry name" value="TIR_2"/>
    <property type="match status" value="1"/>
</dbReference>
<comment type="caution">
    <text evidence="3">The sequence shown here is derived from an EMBL/GenBank/DDBJ whole genome shotgun (WGS) entry which is preliminary data.</text>
</comment>
<dbReference type="STRING" id="50429.A0A2B4STC2"/>
<evidence type="ECO:0000256" key="1">
    <source>
        <dbReference type="SAM" id="MobiDB-lite"/>
    </source>
</evidence>
<dbReference type="SUPFAM" id="SSF52200">
    <property type="entry name" value="Toll/Interleukin receptor TIR domain"/>
    <property type="match status" value="1"/>
</dbReference>
<dbReference type="PANTHER" id="PTHR47508">
    <property type="entry name" value="SAM DOMAIN-CONTAINING PROTEIN-RELATED"/>
    <property type="match status" value="1"/>
</dbReference>
<dbReference type="PANTHER" id="PTHR47508:SF1">
    <property type="entry name" value="NON-SPECIFIC SERINE_THREONINE PROTEIN KINASE"/>
    <property type="match status" value="1"/>
</dbReference>
<name>A0A2B4STC2_STYPI</name>
<sequence>MKFDNKSYVRTALDKDKDLLKKIALGLDRFKGATANWKDFASHESIGIVAKGELHQFGTPLSENPTAKLFQYLETNKPQLKLGELYDVLSSDAVKRVNTAHRLGDAKGIEDIDGFIKNPGETRDDKGVEDSIKSMTNLRVRMPDEADAVANLSGSSGSTGPPARPSGSTEPPIATSAGPSSSSSGTSFSSPPQVFLSYNWDIQLKVAQLKERLEQRGITCWMDRPNVGLGDELRGTIAHGITNCKVQITFSKVSGPNYRERSVKE</sequence>
<dbReference type="AlphaFoldDB" id="A0A2B4STC2"/>
<keyword evidence="4" id="KW-1185">Reference proteome</keyword>
<feature type="domain" description="TIR" evidence="2">
    <location>
        <begin position="194"/>
        <end position="248"/>
    </location>
</feature>
<dbReference type="Gene3D" id="3.40.50.10140">
    <property type="entry name" value="Toll/interleukin-1 receptor homology (TIR) domain"/>
    <property type="match status" value="1"/>
</dbReference>
<dbReference type="Proteomes" id="UP000225706">
    <property type="component" value="Unassembled WGS sequence"/>
</dbReference>
<proteinExistence type="predicted"/>
<evidence type="ECO:0000313" key="4">
    <source>
        <dbReference type="Proteomes" id="UP000225706"/>
    </source>
</evidence>
<feature type="compositionally biased region" description="Low complexity" evidence="1">
    <location>
        <begin position="171"/>
        <end position="188"/>
    </location>
</feature>
<accession>A0A2B4STC2</accession>
<dbReference type="OrthoDB" id="5989737at2759"/>
<protein>
    <recommendedName>
        <fullName evidence="2">TIR domain-containing protein</fullName>
    </recommendedName>
</protein>
<reference evidence="4" key="1">
    <citation type="journal article" date="2017" name="bioRxiv">
        <title>Comparative analysis of the genomes of Stylophora pistillata and Acropora digitifera provides evidence for extensive differences between species of corals.</title>
        <authorList>
            <person name="Voolstra C.R."/>
            <person name="Li Y."/>
            <person name="Liew Y.J."/>
            <person name="Baumgarten S."/>
            <person name="Zoccola D."/>
            <person name="Flot J.-F."/>
            <person name="Tambutte S."/>
            <person name="Allemand D."/>
            <person name="Aranda M."/>
        </authorList>
    </citation>
    <scope>NUCLEOTIDE SEQUENCE [LARGE SCALE GENOMIC DNA]</scope>
</reference>
<dbReference type="InterPro" id="IPR035897">
    <property type="entry name" value="Toll_tir_struct_dom_sf"/>
</dbReference>
<dbReference type="InterPro" id="IPR000157">
    <property type="entry name" value="TIR_dom"/>
</dbReference>
<evidence type="ECO:0000259" key="2">
    <source>
        <dbReference type="Pfam" id="PF13676"/>
    </source>
</evidence>
<gene>
    <name evidence="3" type="ORF">AWC38_SpisGene3414</name>
</gene>
<organism evidence="3 4">
    <name type="scientific">Stylophora pistillata</name>
    <name type="common">Smooth cauliflower coral</name>
    <dbReference type="NCBI Taxonomy" id="50429"/>
    <lineage>
        <taxon>Eukaryota</taxon>
        <taxon>Metazoa</taxon>
        <taxon>Cnidaria</taxon>
        <taxon>Anthozoa</taxon>
        <taxon>Hexacorallia</taxon>
        <taxon>Scleractinia</taxon>
        <taxon>Astrocoeniina</taxon>
        <taxon>Pocilloporidae</taxon>
        <taxon>Stylophora</taxon>
    </lineage>
</organism>